<evidence type="ECO:0000256" key="8">
    <source>
        <dbReference type="RuleBase" id="RU365078"/>
    </source>
</evidence>
<accession>A0A316Z4C0</accession>
<dbReference type="RefSeq" id="XP_025596051.1">
    <property type="nucleotide sequence ID" value="XM_025743160.1"/>
</dbReference>
<evidence type="ECO:0000256" key="4">
    <source>
        <dbReference type="ARBA" id="ARBA00022467"/>
    </source>
</evidence>
<proteinExistence type="inferred from homology"/>
<dbReference type="InterPro" id="IPR042276">
    <property type="entry name" value="CapZ_alpha/beta_2"/>
</dbReference>
<dbReference type="AlphaFoldDB" id="A0A316Z4C0"/>
<comment type="similarity">
    <text evidence="2 8">Belongs to the F-actin-capping protein beta subunit family.</text>
</comment>
<dbReference type="GO" id="GO:0030036">
    <property type="term" value="P:actin cytoskeleton organization"/>
    <property type="evidence" value="ECO:0007669"/>
    <property type="project" value="InterPro"/>
</dbReference>
<protein>
    <recommendedName>
        <fullName evidence="3 8">F-actin-capping protein subunit beta</fullName>
    </recommendedName>
</protein>
<evidence type="ECO:0000256" key="2">
    <source>
        <dbReference type="ARBA" id="ARBA00006039"/>
    </source>
</evidence>
<dbReference type="InterPro" id="IPR043175">
    <property type="entry name" value="CAPZB_N"/>
</dbReference>
<name>A0A316Z4C0_9BASI</name>
<dbReference type="PANTHER" id="PTHR10619">
    <property type="entry name" value="F-ACTIN-CAPPING PROTEIN SUBUNIT BETA"/>
    <property type="match status" value="1"/>
</dbReference>
<reference evidence="10 11" key="1">
    <citation type="journal article" date="2018" name="Mol. Biol. Evol.">
        <title>Broad Genomic Sampling Reveals a Smut Pathogenic Ancestry of the Fungal Clade Ustilaginomycotina.</title>
        <authorList>
            <person name="Kijpornyongpan T."/>
            <person name="Mondo S.J."/>
            <person name="Barry K."/>
            <person name="Sandor L."/>
            <person name="Lee J."/>
            <person name="Lipzen A."/>
            <person name="Pangilinan J."/>
            <person name="LaButti K."/>
            <person name="Hainaut M."/>
            <person name="Henrissat B."/>
            <person name="Grigoriev I.V."/>
            <person name="Spatafora J.W."/>
            <person name="Aime M.C."/>
        </authorList>
    </citation>
    <scope>NUCLEOTIDE SEQUENCE [LARGE SCALE GENOMIC DNA]</scope>
    <source>
        <strain evidence="10 11">MCA 4186</strain>
    </source>
</reference>
<dbReference type="GO" id="GO:0051015">
    <property type="term" value="F:actin filament binding"/>
    <property type="evidence" value="ECO:0007669"/>
    <property type="project" value="UniProtKB-ARBA"/>
</dbReference>
<dbReference type="Pfam" id="PF01115">
    <property type="entry name" value="F_actin_cap_B"/>
    <property type="match status" value="1"/>
</dbReference>
<evidence type="ECO:0000256" key="9">
    <source>
        <dbReference type="SAM" id="MobiDB-lite"/>
    </source>
</evidence>
<organism evidence="10 11">
    <name type="scientific">Tilletiopsis washingtonensis</name>
    <dbReference type="NCBI Taxonomy" id="58919"/>
    <lineage>
        <taxon>Eukaryota</taxon>
        <taxon>Fungi</taxon>
        <taxon>Dikarya</taxon>
        <taxon>Basidiomycota</taxon>
        <taxon>Ustilaginomycotina</taxon>
        <taxon>Exobasidiomycetes</taxon>
        <taxon>Entylomatales</taxon>
        <taxon>Entylomatales incertae sedis</taxon>
        <taxon>Tilletiopsis</taxon>
    </lineage>
</organism>
<dbReference type="InterPro" id="IPR019771">
    <property type="entry name" value="F-actin_capping_bsu_CS"/>
</dbReference>
<keyword evidence="6 8" id="KW-0009">Actin-binding</keyword>
<dbReference type="Gene3D" id="1.20.58.570">
    <property type="match status" value="1"/>
</dbReference>
<sequence>MAEPLDQALDLLRRLPPAAVAANLETIVAHCPALADDLYSAVDQPLAVRIDHSPEGAGREYLACDYNRDADSWRSPWSSTYDPPLPPDEGDEAAAEGTQPSPELRRLEILANEAFGTYRQLYFETGLSSVYLWDLDLAGAFAGVVLLKSDLAAGDVAGAWDSIHIFETSGSSKKPSYKLTSTVMLRLGQTEKRGEAEGVQLAGSLTRQAEETAPCPEPGAHIANLGRMIEDMESKMRGQLQNVYFGKTTDILNSVRSVESLEKKRKERELQSELMGLWKR</sequence>
<keyword evidence="7 8" id="KW-0206">Cytoskeleton</keyword>
<evidence type="ECO:0000256" key="3">
    <source>
        <dbReference type="ARBA" id="ARBA00021859"/>
    </source>
</evidence>
<dbReference type="STRING" id="58919.A0A316Z4C0"/>
<evidence type="ECO:0000256" key="6">
    <source>
        <dbReference type="ARBA" id="ARBA00023203"/>
    </source>
</evidence>
<dbReference type="PRINTS" id="PR00192">
    <property type="entry name" value="FACTINCAPB"/>
</dbReference>
<dbReference type="FunFam" id="1.20.58.570:FF:000001">
    <property type="entry name" value="F-actin-capping protein subunit beta"/>
    <property type="match status" value="1"/>
</dbReference>
<comment type="function">
    <text evidence="8">F-actin-capping proteins bind in a Ca(2+)-independent manner to the fast growing ends of actin filaments (barbed end) thereby blocking the exchange of subunits at these ends. Unlike other capping proteins (such as gelsolin and severin), these proteins do not sever actin filaments.</text>
</comment>
<dbReference type="SUPFAM" id="SSF90096">
    <property type="entry name" value="Subunits of heterodimeric actin filament capping protein Capz"/>
    <property type="match status" value="1"/>
</dbReference>
<evidence type="ECO:0000256" key="1">
    <source>
        <dbReference type="ARBA" id="ARBA00004245"/>
    </source>
</evidence>
<keyword evidence="4 8" id="KW-0117">Actin capping</keyword>
<dbReference type="Proteomes" id="UP000245946">
    <property type="component" value="Unassembled WGS sequence"/>
</dbReference>
<dbReference type="GO" id="GO:0008290">
    <property type="term" value="C:F-actin capping protein complex"/>
    <property type="evidence" value="ECO:0007669"/>
    <property type="project" value="UniProtKB-UniRule"/>
</dbReference>
<evidence type="ECO:0000313" key="10">
    <source>
        <dbReference type="EMBL" id="PWN95772.1"/>
    </source>
</evidence>
<evidence type="ECO:0000256" key="5">
    <source>
        <dbReference type="ARBA" id="ARBA00022490"/>
    </source>
</evidence>
<dbReference type="GO" id="GO:0005737">
    <property type="term" value="C:cytoplasm"/>
    <property type="evidence" value="ECO:0007669"/>
    <property type="project" value="InterPro"/>
</dbReference>
<dbReference type="InterPro" id="IPR037282">
    <property type="entry name" value="CapZ_alpha/beta"/>
</dbReference>
<dbReference type="PROSITE" id="PS00231">
    <property type="entry name" value="F_ACTIN_CAPPING_BETA"/>
    <property type="match status" value="1"/>
</dbReference>
<evidence type="ECO:0000256" key="7">
    <source>
        <dbReference type="ARBA" id="ARBA00023212"/>
    </source>
</evidence>
<comment type="subunit">
    <text evidence="8">Heterodimer of an alpha and a beta subunit.</text>
</comment>
<comment type="subcellular location">
    <subcellularLocation>
        <location evidence="1 8">Cytoplasm</location>
        <location evidence="1 8">Cytoskeleton</location>
    </subcellularLocation>
</comment>
<dbReference type="EMBL" id="KZ819302">
    <property type="protein sequence ID" value="PWN95772.1"/>
    <property type="molecule type" value="Genomic_DNA"/>
</dbReference>
<dbReference type="GO" id="GO:0051016">
    <property type="term" value="P:barbed-end actin filament capping"/>
    <property type="evidence" value="ECO:0007669"/>
    <property type="project" value="UniProtKB-UniRule"/>
</dbReference>
<dbReference type="Gene3D" id="3.90.1150.210">
    <property type="entry name" value="F-actin capping protein, beta subunit"/>
    <property type="match status" value="1"/>
</dbReference>
<feature type="region of interest" description="Disordered" evidence="9">
    <location>
        <begin position="75"/>
        <end position="103"/>
    </location>
</feature>
<keyword evidence="11" id="KW-1185">Reference proteome</keyword>
<dbReference type="PANTHER" id="PTHR10619:SF0">
    <property type="entry name" value="F-ACTIN-CAPPING PROTEIN SUBUNIT BETA ISOFORMS 1 AND 2"/>
    <property type="match status" value="1"/>
</dbReference>
<dbReference type="GO" id="GO:0000902">
    <property type="term" value="P:cell morphogenesis"/>
    <property type="evidence" value="ECO:0007669"/>
    <property type="project" value="TreeGrafter"/>
</dbReference>
<evidence type="ECO:0000313" key="11">
    <source>
        <dbReference type="Proteomes" id="UP000245946"/>
    </source>
</evidence>
<gene>
    <name evidence="10" type="ORF">FA09DRAFT_331736</name>
</gene>
<dbReference type="GeneID" id="37270704"/>
<dbReference type="OrthoDB" id="9979678at2759"/>
<keyword evidence="5 8" id="KW-0963">Cytoplasm</keyword>
<dbReference type="InterPro" id="IPR001698">
    <property type="entry name" value="CAPZB"/>
</dbReference>